<dbReference type="RefSeq" id="WP_056937587.1">
    <property type="nucleotide sequence ID" value="NZ_AZFN01000016.1"/>
</dbReference>
<dbReference type="Pfam" id="PF09711">
    <property type="entry name" value="Cas_Csn2"/>
    <property type="match status" value="1"/>
</dbReference>
<gene>
    <name evidence="1" type="ORF">FC60_GL000541</name>
</gene>
<comment type="caution">
    <text evidence="1">The sequence shown here is derived from an EMBL/GenBank/DDBJ whole genome shotgun (WGS) entry which is preliminary data.</text>
</comment>
<dbReference type="NCBIfam" id="TIGR01866">
    <property type="entry name" value="cas_Csn2"/>
    <property type="match status" value="1"/>
</dbReference>
<reference evidence="1 2" key="1">
    <citation type="journal article" date="2015" name="Genome Announc.">
        <title>Expanding the biotechnology potential of lactobacilli through comparative genomics of 213 strains and associated genera.</title>
        <authorList>
            <person name="Sun Z."/>
            <person name="Harris H.M."/>
            <person name="McCann A."/>
            <person name="Guo C."/>
            <person name="Argimon S."/>
            <person name="Zhang W."/>
            <person name="Yang X."/>
            <person name="Jeffery I.B."/>
            <person name="Cooney J.C."/>
            <person name="Kagawa T.F."/>
            <person name="Liu W."/>
            <person name="Song Y."/>
            <person name="Salvetti E."/>
            <person name="Wrobel A."/>
            <person name="Rasinkangas P."/>
            <person name="Parkhill J."/>
            <person name="Rea M.C."/>
            <person name="O'Sullivan O."/>
            <person name="Ritari J."/>
            <person name="Douillard F.P."/>
            <person name="Paul Ross R."/>
            <person name="Yang R."/>
            <person name="Briner A.E."/>
            <person name="Felis G.E."/>
            <person name="de Vos W.M."/>
            <person name="Barrangou R."/>
            <person name="Klaenhammer T.R."/>
            <person name="Caufield P.W."/>
            <person name="Cui Y."/>
            <person name="Zhang H."/>
            <person name="O'Toole P.W."/>
        </authorList>
    </citation>
    <scope>NUCLEOTIDE SEQUENCE [LARGE SCALE GENOMIC DNA]</scope>
    <source>
        <strain evidence="1 2">DSM 16045</strain>
    </source>
</reference>
<accession>A0A0R1V812</accession>
<dbReference type="CDD" id="cd12218">
    <property type="entry name" value="Csn2"/>
    <property type="match status" value="1"/>
</dbReference>
<dbReference type="AlphaFoldDB" id="A0A0R1V812"/>
<evidence type="ECO:0000313" key="2">
    <source>
        <dbReference type="Proteomes" id="UP000051739"/>
    </source>
</evidence>
<name>A0A0R1V812_9LACO</name>
<keyword evidence="2" id="KW-1185">Reference proteome</keyword>
<protein>
    <submittedName>
        <fullName evidence="1">CRISPR-associated Csn2 family protein</fullName>
    </submittedName>
</protein>
<dbReference type="PATRIC" id="fig|1423749.3.peg.545"/>
<dbReference type="Proteomes" id="UP000051739">
    <property type="component" value="Unassembled WGS sequence"/>
</dbReference>
<dbReference type="Gene3D" id="3.40.50.11940">
    <property type="match status" value="1"/>
</dbReference>
<evidence type="ECO:0000313" key="1">
    <source>
        <dbReference type="EMBL" id="KRM01613.1"/>
    </source>
</evidence>
<proteinExistence type="predicted"/>
<sequence length="224" mass="26170">MKVVYESHQTIDVKLGKITVLATNNQIVYLELLRGMKDMNELIHFYDDDYKEVDHNKAMDWDGDVVADLSLEKTYSTEIIKYIDQSLTDEERRQLDQAGLEFYTAIQDKLLMVDIPLEVSFDGDIKRMMKYTQIHFPKEINNDPYGIIEADLKIHLECDDQSIIGLTNVAHYLTPDQVSHLVEINDHLQTKVLLVEFTESRNQDAYPNCDYYYIDEDFVDWGSN</sequence>
<organism evidence="1 2">
    <name type="scientific">Limosilactobacillus gastricus DSM 16045</name>
    <dbReference type="NCBI Taxonomy" id="1423749"/>
    <lineage>
        <taxon>Bacteria</taxon>
        <taxon>Bacillati</taxon>
        <taxon>Bacillota</taxon>
        <taxon>Bacilli</taxon>
        <taxon>Lactobacillales</taxon>
        <taxon>Lactobacillaceae</taxon>
        <taxon>Limosilactobacillus</taxon>
    </lineage>
</organism>
<dbReference type="InterPro" id="IPR010146">
    <property type="entry name" value="CRISPR-assoc_prot_Csn2-typ"/>
</dbReference>
<dbReference type="EMBL" id="AZFN01000016">
    <property type="protein sequence ID" value="KRM01613.1"/>
    <property type="molecule type" value="Genomic_DNA"/>
</dbReference>
<dbReference type="InterPro" id="IPR038600">
    <property type="entry name" value="Csn2_sf"/>
</dbReference>